<dbReference type="InterPro" id="IPR036259">
    <property type="entry name" value="MFS_trans_sf"/>
</dbReference>
<feature type="transmembrane region" description="Helical" evidence="6">
    <location>
        <begin position="173"/>
        <end position="195"/>
    </location>
</feature>
<proteinExistence type="predicted"/>
<feature type="transmembrane region" description="Helical" evidence="6">
    <location>
        <begin position="87"/>
        <end position="106"/>
    </location>
</feature>
<feature type="domain" description="Major facilitator superfamily (MFS) profile" evidence="7">
    <location>
        <begin position="21"/>
        <end position="399"/>
    </location>
</feature>
<dbReference type="InterPro" id="IPR050189">
    <property type="entry name" value="MFS_Efflux_Transporters"/>
</dbReference>
<evidence type="ECO:0000256" key="1">
    <source>
        <dbReference type="ARBA" id="ARBA00004651"/>
    </source>
</evidence>
<keyword evidence="3 6" id="KW-0812">Transmembrane</keyword>
<dbReference type="RefSeq" id="WP_034199702.1">
    <property type="nucleotide sequence ID" value="NZ_CABVQD010000040.1"/>
</dbReference>
<feature type="transmembrane region" description="Helical" evidence="6">
    <location>
        <begin position="216"/>
        <end position="238"/>
    </location>
</feature>
<evidence type="ECO:0000256" key="2">
    <source>
        <dbReference type="ARBA" id="ARBA00022475"/>
    </source>
</evidence>
<feature type="transmembrane region" description="Helical" evidence="6">
    <location>
        <begin position="283"/>
        <end position="302"/>
    </location>
</feature>
<dbReference type="Pfam" id="PF07690">
    <property type="entry name" value="MFS_1"/>
    <property type="match status" value="1"/>
</dbReference>
<dbReference type="PANTHER" id="PTHR43124">
    <property type="entry name" value="PURINE EFFLUX PUMP PBUE"/>
    <property type="match status" value="1"/>
</dbReference>
<protein>
    <submittedName>
        <fullName evidence="8">MFS transporter</fullName>
    </submittedName>
</protein>
<sequence>MDSTTVNSQVREKLASLVNWPLLALAIGTFAIGSTEFGPMGFLPDIARGVGVSIPEAGQIVSAYAIGVTISAPLMTLALVRLRMRSALILAMGLFTLGNLLSALSPNYATLLVARVVTSFNHGAFIGLGSIVAASVAPDGRKARAVAAMFTGLTVANIGGVPVAAWIAQAVDWRSAFAGMAGLGVFAMAALRLALPEGETGKTPNVRQELHVLTQPPVLVTIATSAIGSAAMFTLYTYMAPVLEHQTAASPDFVVLTLVVVGVGFTAGNVIGGRMADRTLVGATRIILLALTLILATMPLLLTSHAGAIAGFLLFGIASFAIVPPMQTRVMQMAAEAPGLASSINAGAFNLGNAFGAGLGGAVVGHGLGYASVPVAGALMAATSLALVLLGWNTLDRTSRNVRGASREQR</sequence>
<dbReference type="AlphaFoldDB" id="A0A6J5EX42"/>
<organism evidence="8 9">
    <name type="scientific">Burkholderia paludis</name>
    <dbReference type="NCBI Taxonomy" id="1506587"/>
    <lineage>
        <taxon>Bacteria</taxon>
        <taxon>Pseudomonadati</taxon>
        <taxon>Pseudomonadota</taxon>
        <taxon>Betaproteobacteria</taxon>
        <taxon>Burkholderiales</taxon>
        <taxon>Burkholderiaceae</taxon>
        <taxon>Burkholderia</taxon>
        <taxon>Burkholderia cepacia complex</taxon>
    </lineage>
</organism>
<dbReference type="Proteomes" id="UP000494330">
    <property type="component" value="Unassembled WGS sequence"/>
</dbReference>
<evidence type="ECO:0000313" key="9">
    <source>
        <dbReference type="Proteomes" id="UP000494330"/>
    </source>
</evidence>
<evidence type="ECO:0000256" key="4">
    <source>
        <dbReference type="ARBA" id="ARBA00022989"/>
    </source>
</evidence>
<keyword evidence="5 6" id="KW-0472">Membrane</keyword>
<dbReference type="InterPro" id="IPR011701">
    <property type="entry name" value="MFS"/>
</dbReference>
<dbReference type="PANTHER" id="PTHR43124:SF8">
    <property type="entry name" value="INNER MEMBRANE TRANSPORT PROTEIN YDHP"/>
    <property type="match status" value="1"/>
</dbReference>
<dbReference type="GO" id="GO:0022857">
    <property type="term" value="F:transmembrane transporter activity"/>
    <property type="evidence" value="ECO:0007669"/>
    <property type="project" value="InterPro"/>
</dbReference>
<dbReference type="InterPro" id="IPR020846">
    <property type="entry name" value="MFS_dom"/>
</dbReference>
<gene>
    <name evidence="8" type="ORF">BPA30113_06782</name>
</gene>
<accession>A0A6J5EX42</accession>
<dbReference type="CDD" id="cd17324">
    <property type="entry name" value="MFS_NepI_like"/>
    <property type="match status" value="1"/>
</dbReference>
<feature type="transmembrane region" description="Helical" evidence="6">
    <location>
        <begin position="112"/>
        <end position="134"/>
    </location>
</feature>
<feature type="transmembrane region" description="Helical" evidence="6">
    <location>
        <begin position="253"/>
        <end position="271"/>
    </location>
</feature>
<feature type="transmembrane region" description="Helical" evidence="6">
    <location>
        <begin position="146"/>
        <end position="167"/>
    </location>
</feature>
<reference evidence="8 9" key="1">
    <citation type="submission" date="2019-09" db="EMBL/GenBank/DDBJ databases">
        <authorList>
            <person name="Depoorter E."/>
        </authorList>
    </citation>
    <scope>NUCLEOTIDE SEQUENCE [LARGE SCALE GENOMIC DNA]</scope>
    <source>
        <strain evidence="8">LMG 30113</strain>
    </source>
</reference>
<dbReference type="EMBL" id="CABVQD010000040">
    <property type="protein sequence ID" value="VWC39163.1"/>
    <property type="molecule type" value="Genomic_DNA"/>
</dbReference>
<dbReference type="PROSITE" id="PS50850">
    <property type="entry name" value="MFS"/>
    <property type="match status" value="1"/>
</dbReference>
<evidence type="ECO:0000259" key="7">
    <source>
        <dbReference type="PROSITE" id="PS50850"/>
    </source>
</evidence>
<dbReference type="SUPFAM" id="SSF103473">
    <property type="entry name" value="MFS general substrate transporter"/>
    <property type="match status" value="1"/>
</dbReference>
<feature type="transmembrane region" description="Helical" evidence="6">
    <location>
        <begin position="20"/>
        <end position="40"/>
    </location>
</feature>
<dbReference type="GO" id="GO:0005886">
    <property type="term" value="C:plasma membrane"/>
    <property type="evidence" value="ECO:0007669"/>
    <property type="project" value="UniProtKB-SubCell"/>
</dbReference>
<feature type="transmembrane region" description="Helical" evidence="6">
    <location>
        <begin position="308"/>
        <end position="326"/>
    </location>
</feature>
<evidence type="ECO:0000256" key="5">
    <source>
        <dbReference type="ARBA" id="ARBA00023136"/>
    </source>
</evidence>
<evidence type="ECO:0000313" key="8">
    <source>
        <dbReference type="EMBL" id="VWC39163.1"/>
    </source>
</evidence>
<keyword evidence="4 6" id="KW-1133">Transmembrane helix</keyword>
<keyword evidence="9" id="KW-1185">Reference proteome</keyword>
<evidence type="ECO:0000256" key="6">
    <source>
        <dbReference type="SAM" id="Phobius"/>
    </source>
</evidence>
<name>A0A6J5EX42_9BURK</name>
<feature type="transmembrane region" description="Helical" evidence="6">
    <location>
        <begin position="347"/>
        <end position="369"/>
    </location>
</feature>
<feature type="transmembrane region" description="Helical" evidence="6">
    <location>
        <begin position="60"/>
        <end position="80"/>
    </location>
</feature>
<dbReference type="Gene3D" id="1.20.1250.20">
    <property type="entry name" value="MFS general substrate transporter like domains"/>
    <property type="match status" value="1"/>
</dbReference>
<keyword evidence="2" id="KW-1003">Cell membrane</keyword>
<feature type="transmembrane region" description="Helical" evidence="6">
    <location>
        <begin position="375"/>
        <end position="395"/>
    </location>
</feature>
<comment type="subcellular location">
    <subcellularLocation>
        <location evidence="1">Cell membrane</location>
        <topology evidence="1">Multi-pass membrane protein</topology>
    </subcellularLocation>
</comment>
<evidence type="ECO:0000256" key="3">
    <source>
        <dbReference type="ARBA" id="ARBA00022692"/>
    </source>
</evidence>